<evidence type="ECO:0000313" key="2">
    <source>
        <dbReference type="Proteomes" id="UP000293291"/>
    </source>
</evidence>
<dbReference type="OrthoDB" id="9948078at2"/>
<dbReference type="RefSeq" id="WP_129456283.1">
    <property type="nucleotide sequence ID" value="NZ_JACXYX010000018.1"/>
</dbReference>
<organism evidence="1 2">
    <name type="scientific">Nocardioides ganghwensis</name>
    <dbReference type="NCBI Taxonomy" id="252230"/>
    <lineage>
        <taxon>Bacteria</taxon>
        <taxon>Bacillati</taxon>
        <taxon>Actinomycetota</taxon>
        <taxon>Actinomycetes</taxon>
        <taxon>Propionibacteriales</taxon>
        <taxon>Nocardioidaceae</taxon>
        <taxon>Nocardioides</taxon>
    </lineage>
</organism>
<dbReference type="Proteomes" id="UP000293291">
    <property type="component" value="Unassembled WGS sequence"/>
</dbReference>
<dbReference type="EMBL" id="SDWU01000019">
    <property type="protein sequence ID" value="RYB99435.1"/>
    <property type="molecule type" value="Genomic_DNA"/>
</dbReference>
<comment type="caution">
    <text evidence="1">The sequence shown here is derived from an EMBL/GenBank/DDBJ whole genome shotgun (WGS) entry which is preliminary data.</text>
</comment>
<accession>A0A4Q2S8T0</accession>
<gene>
    <name evidence="1" type="ORF">EUA07_16555</name>
</gene>
<protein>
    <submittedName>
        <fullName evidence="1">Uncharacterized protein</fullName>
    </submittedName>
</protein>
<name>A0A4Q2S8T0_9ACTN</name>
<keyword evidence="2" id="KW-1185">Reference proteome</keyword>
<evidence type="ECO:0000313" key="1">
    <source>
        <dbReference type="EMBL" id="RYB99435.1"/>
    </source>
</evidence>
<reference evidence="1 2" key="1">
    <citation type="submission" date="2019-01" db="EMBL/GenBank/DDBJ databases">
        <title>Novel species of Nocardioides.</title>
        <authorList>
            <person name="Liu Q."/>
            <person name="Xin Y.-H."/>
        </authorList>
    </citation>
    <scope>NUCLEOTIDE SEQUENCE [LARGE SCALE GENOMIC DNA]</scope>
    <source>
        <strain evidence="1 2">CGMCC 4.6875</strain>
    </source>
</reference>
<dbReference type="AlphaFoldDB" id="A0A4Q2S8T0"/>
<proteinExistence type="predicted"/>
<sequence>MTESLEPCDLHEVSNCAICHPPAPGYRRGGVAQDAPAGHYIEIIPGTGVYHQPDCYMVSADWEGASGARLGNRVVRSPDDIRRLALRPAQCCEPPLPR</sequence>